<sequence>MADSMCAGGRGKTCSFFALTVYNEVPALRPCNTEGQKNPHLPPQPSKPAASCTGDSSKQVTAAALRGWNTVHRTFPPGMTKPASLTPSEIPLPARGPTSYSPPTQPATRRPRKQQAHADNTQFPTMADTSLQMSKSGKLNIPWLQPKGTQ</sequence>
<organism evidence="2 3">
    <name type="scientific">Pelobates cultripes</name>
    <name type="common">Western spadefoot toad</name>
    <dbReference type="NCBI Taxonomy" id="61616"/>
    <lineage>
        <taxon>Eukaryota</taxon>
        <taxon>Metazoa</taxon>
        <taxon>Chordata</taxon>
        <taxon>Craniata</taxon>
        <taxon>Vertebrata</taxon>
        <taxon>Euteleostomi</taxon>
        <taxon>Amphibia</taxon>
        <taxon>Batrachia</taxon>
        <taxon>Anura</taxon>
        <taxon>Pelobatoidea</taxon>
        <taxon>Pelobatidae</taxon>
        <taxon>Pelobates</taxon>
    </lineage>
</organism>
<dbReference type="AlphaFoldDB" id="A0AAD1TFZ5"/>
<feature type="compositionally biased region" description="Polar residues" evidence="1">
    <location>
        <begin position="117"/>
        <end position="137"/>
    </location>
</feature>
<protein>
    <submittedName>
        <fullName evidence="2">Uncharacterized protein</fullName>
    </submittedName>
</protein>
<accession>A0AAD1TFZ5</accession>
<feature type="region of interest" description="Disordered" evidence="1">
    <location>
        <begin position="30"/>
        <end position="150"/>
    </location>
</feature>
<proteinExistence type="predicted"/>
<evidence type="ECO:0000313" key="2">
    <source>
        <dbReference type="EMBL" id="CAH2325413.1"/>
    </source>
</evidence>
<dbReference type="Proteomes" id="UP001295444">
    <property type="component" value="Chromosome 12"/>
</dbReference>
<reference evidence="2" key="1">
    <citation type="submission" date="2022-03" db="EMBL/GenBank/DDBJ databases">
        <authorList>
            <person name="Alioto T."/>
            <person name="Alioto T."/>
            <person name="Gomez Garrido J."/>
        </authorList>
    </citation>
    <scope>NUCLEOTIDE SEQUENCE</scope>
</reference>
<name>A0AAD1TFZ5_PELCU</name>
<keyword evidence="3" id="KW-1185">Reference proteome</keyword>
<gene>
    <name evidence="2" type="ORF">PECUL_23A023361</name>
</gene>
<evidence type="ECO:0000313" key="3">
    <source>
        <dbReference type="Proteomes" id="UP001295444"/>
    </source>
</evidence>
<evidence type="ECO:0000256" key="1">
    <source>
        <dbReference type="SAM" id="MobiDB-lite"/>
    </source>
</evidence>
<dbReference type="EMBL" id="OW240923">
    <property type="protein sequence ID" value="CAH2325413.1"/>
    <property type="molecule type" value="Genomic_DNA"/>
</dbReference>